<dbReference type="PRINTS" id="PR00034">
    <property type="entry name" value="HTHCRP"/>
</dbReference>
<reference evidence="7" key="1">
    <citation type="submission" date="2021-01" db="EMBL/GenBank/DDBJ databases">
        <title>Genomic Encyclopedia of Type Strains, Phase IV (KMG-IV): sequencing the most valuable type-strain genomes for metagenomic binning, comparative biology and taxonomic classification.</title>
        <authorList>
            <person name="Goeker M."/>
        </authorList>
    </citation>
    <scope>NUCLEOTIDE SEQUENCE</scope>
    <source>
        <strain evidence="7">DSM 25523</strain>
    </source>
</reference>
<protein>
    <submittedName>
        <fullName evidence="7">CRP/FNR family transcriptional regulator</fullName>
    </submittedName>
</protein>
<dbReference type="Proteomes" id="UP000717624">
    <property type="component" value="Unassembled WGS sequence"/>
</dbReference>
<dbReference type="EMBL" id="JAFBEB010000005">
    <property type="protein sequence ID" value="MBM7590328.1"/>
    <property type="molecule type" value="Genomic_DNA"/>
</dbReference>
<dbReference type="PROSITE" id="PS00042">
    <property type="entry name" value="HTH_CRP_1"/>
    <property type="match status" value="1"/>
</dbReference>
<dbReference type="Pfam" id="PF13545">
    <property type="entry name" value="HTH_Crp_2"/>
    <property type="match status" value="1"/>
</dbReference>
<dbReference type="PROSITE" id="PS50042">
    <property type="entry name" value="CNMP_BINDING_3"/>
    <property type="match status" value="1"/>
</dbReference>
<dbReference type="InterPro" id="IPR012318">
    <property type="entry name" value="HTH_CRP"/>
</dbReference>
<keyword evidence="3" id="KW-0010">Activator</keyword>
<keyword evidence="8" id="KW-1185">Reference proteome</keyword>
<sequence length="231" mass="26480">MYSNEPAAALRSVPLFRNLDSEELAYLNQITVKRFFRKKSVIFSEGAEKTEVFFIAEGLVRTYKVTENGNEQTVSLLRAGEMFPHVGFFHDDPYPATAEALIDTQLLIIPVHKFEQLMLQKPTIAVKVMKILGEKIKELQERLQVFSANTVDQRVIAFLCKLAEQYVPDKDGVIKIHIPMTHQEIATLVGTTRETINRFFNRLQKEGVAAKNRTHITILNFDRLKQWSDAN</sequence>
<comment type="caution">
    <text evidence="7">The sequence shown here is derived from an EMBL/GenBank/DDBJ whole genome shotgun (WGS) entry which is preliminary data.</text>
</comment>
<name>A0A939BSC8_9BACL</name>
<dbReference type="PROSITE" id="PS51063">
    <property type="entry name" value="HTH_CRP_2"/>
    <property type="match status" value="1"/>
</dbReference>
<dbReference type="GO" id="GO:0003677">
    <property type="term" value="F:DNA binding"/>
    <property type="evidence" value="ECO:0007669"/>
    <property type="project" value="UniProtKB-KW"/>
</dbReference>
<feature type="domain" description="HTH crp-type" evidence="6">
    <location>
        <begin position="149"/>
        <end position="222"/>
    </location>
</feature>
<evidence type="ECO:0000256" key="2">
    <source>
        <dbReference type="ARBA" id="ARBA00023125"/>
    </source>
</evidence>
<proteinExistence type="predicted"/>
<dbReference type="CDD" id="cd00092">
    <property type="entry name" value="HTH_CRP"/>
    <property type="match status" value="1"/>
</dbReference>
<dbReference type="SUPFAM" id="SSF46785">
    <property type="entry name" value="Winged helix' DNA-binding domain"/>
    <property type="match status" value="1"/>
</dbReference>
<dbReference type="InterPro" id="IPR000595">
    <property type="entry name" value="cNMP-bd_dom"/>
</dbReference>
<dbReference type="PANTHER" id="PTHR24567:SF26">
    <property type="entry name" value="REGULATORY PROTEIN YEIL"/>
    <property type="match status" value="1"/>
</dbReference>
<feature type="domain" description="Cyclic nucleotide-binding" evidence="5">
    <location>
        <begin position="15"/>
        <end position="135"/>
    </location>
</feature>
<evidence type="ECO:0000259" key="6">
    <source>
        <dbReference type="PROSITE" id="PS51063"/>
    </source>
</evidence>
<dbReference type="InterPro" id="IPR014710">
    <property type="entry name" value="RmlC-like_jellyroll"/>
</dbReference>
<evidence type="ECO:0000256" key="4">
    <source>
        <dbReference type="ARBA" id="ARBA00023163"/>
    </source>
</evidence>
<dbReference type="AlphaFoldDB" id="A0A939BSC8"/>
<keyword evidence="4" id="KW-0804">Transcription</keyword>
<dbReference type="SMART" id="SM00100">
    <property type="entry name" value="cNMP"/>
    <property type="match status" value="1"/>
</dbReference>
<dbReference type="PANTHER" id="PTHR24567">
    <property type="entry name" value="CRP FAMILY TRANSCRIPTIONAL REGULATORY PROTEIN"/>
    <property type="match status" value="1"/>
</dbReference>
<dbReference type="InterPro" id="IPR018335">
    <property type="entry name" value="Tscrpt_reg_HTH_Crp-type_CS"/>
</dbReference>
<dbReference type="SUPFAM" id="SSF51206">
    <property type="entry name" value="cAMP-binding domain-like"/>
    <property type="match status" value="1"/>
</dbReference>
<dbReference type="Gene3D" id="1.10.10.10">
    <property type="entry name" value="Winged helix-like DNA-binding domain superfamily/Winged helix DNA-binding domain"/>
    <property type="match status" value="1"/>
</dbReference>
<dbReference type="CDD" id="cd00038">
    <property type="entry name" value="CAP_ED"/>
    <property type="match status" value="1"/>
</dbReference>
<dbReference type="Gene3D" id="2.60.120.10">
    <property type="entry name" value="Jelly Rolls"/>
    <property type="match status" value="1"/>
</dbReference>
<evidence type="ECO:0000256" key="3">
    <source>
        <dbReference type="ARBA" id="ARBA00023159"/>
    </source>
</evidence>
<dbReference type="SMART" id="SM00419">
    <property type="entry name" value="HTH_CRP"/>
    <property type="match status" value="1"/>
</dbReference>
<evidence type="ECO:0000256" key="1">
    <source>
        <dbReference type="ARBA" id="ARBA00023015"/>
    </source>
</evidence>
<evidence type="ECO:0000313" key="8">
    <source>
        <dbReference type="Proteomes" id="UP000717624"/>
    </source>
</evidence>
<dbReference type="InterPro" id="IPR036390">
    <property type="entry name" value="WH_DNA-bd_sf"/>
</dbReference>
<dbReference type="Pfam" id="PF00027">
    <property type="entry name" value="cNMP_binding"/>
    <property type="match status" value="1"/>
</dbReference>
<keyword evidence="2" id="KW-0238">DNA-binding</keyword>
<dbReference type="InterPro" id="IPR036388">
    <property type="entry name" value="WH-like_DNA-bd_sf"/>
</dbReference>
<dbReference type="GO" id="GO:0003700">
    <property type="term" value="F:DNA-binding transcription factor activity"/>
    <property type="evidence" value="ECO:0007669"/>
    <property type="project" value="InterPro"/>
</dbReference>
<gene>
    <name evidence="7" type="ORF">JOD01_001932</name>
</gene>
<evidence type="ECO:0000313" key="7">
    <source>
        <dbReference type="EMBL" id="MBM7590328.1"/>
    </source>
</evidence>
<organism evidence="7 8">
    <name type="scientific">Brevibacillus fulvus</name>
    <dbReference type="NCBI Taxonomy" id="1125967"/>
    <lineage>
        <taxon>Bacteria</taxon>
        <taxon>Bacillati</taxon>
        <taxon>Bacillota</taxon>
        <taxon>Bacilli</taxon>
        <taxon>Bacillales</taxon>
        <taxon>Paenibacillaceae</taxon>
        <taxon>Brevibacillus</taxon>
    </lineage>
</organism>
<evidence type="ECO:0000259" key="5">
    <source>
        <dbReference type="PROSITE" id="PS50042"/>
    </source>
</evidence>
<accession>A0A939BSC8</accession>
<dbReference type="InterPro" id="IPR018490">
    <property type="entry name" value="cNMP-bd_dom_sf"/>
</dbReference>
<keyword evidence="1" id="KW-0805">Transcription regulation</keyword>
<dbReference type="InterPro" id="IPR050397">
    <property type="entry name" value="Env_Response_Regulators"/>
</dbReference>
<dbReference type="RefSeq" id="WP_204518078.1">
    <property type="nucleotide sequence ID" value="NZ_BAABIN010000020.1"/>
</dbReference>
<dbReference type="GO" id="GO:0005829">
    <property type="term" value="C:cytosol"/>
    <property type="evidence" value="ECO:0007669"/>
    <property type="project" value="TreeGrafter"/>
</dbReference>